<keyword evidence="3" id="KW-1185">Reference proteome</keyword>
<feature type="region of interest" description="Disordered" evidence="1">
    <location>
        <begin position="87"/>
        <end position="106"/>
    </location>
</feature>
<protein>
    <submittedName>
        <fullName evidence="2">Uncharacterized protein</fullName>
    </submittedName>
</protein>
<dbReference type="Proteomes" id="UP001154329">
    <property type="component" value="Chromosome 1"/>
</dbReference>
<reference evidence="2" key="2">
    <citation type="submission" date="2022-10" db="EMBL/GenBank/DDBJ databases">
        <authorList>
            <consortium name="ENA_rothamsted_submissions"/>
            <consortium name="culmorum"/>
            <person name="King R."/>
        </authorList>
    </citation>
    <scope>NUCLEOTIDE SEQUENCE</scope>
</reference>
<accession>A0A9P0NBH3</accession>
<proteinExistence type="predicted"/>
<evidence type="ECO:0000313" key="3">
    <source>
        <dbReference type="Proteomes" id="UP001154329"/>
    </source>
</evidence>
<gene>
    <name evidence="2" type="ORF">APHIGO_LOCUS266</name>
</gene>
<evidence type="ECO:0000313" key="2">
    <source>
        <dbReference type="EMBL" id="CAH1708072.1"/>
    </source>
</evidence>
<feature type="compositionally biased region" description="Basic residues" evidence="1">
    <location>
        <begin position="87"/>
        <end position="104"/>
    </location>
</feature>
<name>A0A9P0NBH3_APHGO</name>
<dbReference type="EMBL" id="OU899034">
    <property type="protein sequence ID" value="CAH1708072.1"/>
    <property type="molecule type" value="Genomic_DNA"/>
</dbReference>
<dbReference type="AlphaFoldDB" id="A0A9P0NBH3"/>
<organism evidence="2 3">
    <name type="scientific">Aphis gossypii</name>
    <name type="common">Cotton aphid</name>
    <dbReference type="NCBI Taxonomy" id="80765"/>
    <lineage>
        <taxon>Eukaryota</taxon>
        <taxon>Metazoa</taxon>
        <taxon>Ecdysozoa</taxon>
        <taxon>Arthropoda</taxon>
        <taxon>Hexapoda</taxon>
        <taxon>Insecta</taxon>
        <taxon>Pterygota</taxon>
        <taxon>Neoptera</taxon>
        <taxon>Paraneoptera</taxon>
        <taxon>Hemiptera</taxon>
        <taxon>Sternorrhyncha</taxon>
        <taxon>Aphidomorpha</taxon>
        <taxon>Aphidoidea</taxon>
        <taxon>Aphididae</taxon>
        <taxon>Aphidini</taxon>
        <taxon>Aphis</taxon>
        <taxon>Aphis</taxon>
    </lineage>
</organism>
<evidence type="ECO:0000256" key="1">
    <source>
        <dbReference type="SAM" id="MobiDB-lite"/>
    </source>
</evidence>
<sequence length="142" mass="17252">MHVHRKHGCTAQTHIIIITSNVIIAERRRLSSRAQLVSRSRVFGRRVSRNIVILIYYCTLYIGRRHTDTADLPRRRVRQPFWCRKKKVERARKKRRKRPPKRQQTRFVLRAGGRRRRRYFPIVTQARQTGHNILIPRWRVLK</sequence>
<reference evidence="2" key="1">
    <citation type="submission" date="2022-02" db="EMBL/GenBank/DDBJ databases">
        <authorList>
            <person name="King R."/>
        </authorList>
    </citation>
    <scope>NUCLEOTIDE SEQUENCE</scope>
</reference>